<evidence type="ECO:0000256" key="2">
    <source>
        <dbReference type="SAM" id="Phobius"/>
    </source>
</evidence>
<keyword evidence="5" id="KW-1185">Reference proteome</keyword>
<evidence type="ECO:0000256" key="1">
    <source>
        <dbReference type="SAM" id="MobiDB-lite"/>
    </source>
</evidence>
<comment type="caution">
    <text evidence="4">The sequence shown here is derived from an EMBL/GenBank/DDBJ whole genome shotgun (WGS) entry which is preliminary data.</text>
</comment>
<feature type="compositionally biased region" description="Basic and acidic residues" evidence="1">
    <location>
        <begin position="383"/>
        <end position="396"/>
    </location>
</feature>
<feature type="transmembrane region" description="Helical" evidence="2">
    <location>
        <begin position="256"/>
        <end position="278"/>
    </location>
</feature>
<feature type="compositionally biased region" description="Pro residues" evidence="1">
    <location>
        <begin position="403"/>
        <end position="430"/>
    </location>
</feature>
<dbReference type="GeneID" id="87921728"/>
<feature type="region of interest" description="Disordered" evidence="1">
    <location>
        <begin position="232"/>
        <end position="251"/>
    </location>
</feature>
<keyword evidence="2" id="KW-1133">Transmembrane helix</keyword>
<gene>
    <name evidence="4" type="ORF">Triagg1_7122</name>
</gene>
<dbReference type="AlphaFoldDB" id="A0AAE1IAE8"/>
<feature type="compositionally biased region" description="Low complexity" evidence="1">
    <location>
        <begin position="296"/>
        <end position="306"/>
    </location>
</feature>
<feature type="compositionally biased region" description="Basic and acidic residues" evidence="1">
    <location>
        <begin position="431"/>
        <end position="444"/>
    </location>
</feature>
<name>A0AAE1IAE8_9HYPO</name>
<keyword evidence="2" id="KW-0472">Membrane</keyword>
<feature type="compositionally biased region" description="Polar residues" evidence="1">
    <location>
        <begin position="310"/>
        <end position="334"/>
    </location>
</feature>
<feature type="chain" id="PRO_5041922594" evidence="3">
    <location>
        <begin position="18"/>
        <end position="444"/>
    </location>
</feature>
<evidence type="ECO:0000256" key="3">
    <source>
        <dbReference type="SAM" id="SignalP"/>
    </source>
</evidence>
<dbReference type="Proteomes" id="UP001273209">
    <property type="component" value="Unassembled WGS sequence"/>
</dbReference>
<dbReference type="EMBL" id="JAWRVG010000030">
    <property type="protein sequence ID" value="KAK4068762.1"/>
    <property type="molecule type" value="Genomic_DNA"/>
</dbReference>
<accession>A0AAE1IAE8</accession>
<organism evidence="4 5">
    <name type="scientific">Trichoderma aggressivum f. europaeum</name>
    <dbReference type="NCBI Taxonomy" id="173218"/>
    <lineage>
        <taxon>Eukaryota</taxon>
        <taxon>Fungi</taxon>
        <taxon>Dikarya</taxon>
        <taxon>Ascomycota</taxon>
        <taxon>Pezizomycotina</taxon>
        <taxon>Sordariomycetes</taxon>
        <taxon>Hypocreomycetidae</taxon>
        <taxon>Hypocreales</taxon>
        <taxon>Hypocreaceae</taxon>
        <taxon>Trichoderma</taxon>
    </lineage>
</organism>
<keyword evidence="3" id="KW-0732">Signal</keyword>
<keyword evidence="2" id="KW-0812">Transmembrane</keyword>
<evidence type="ECO:0000313" key="5">
    <source>
        <dbReference type="Proteomes" id="UP001273209"/>
    </source>
</evidence>
<evidence type="ECO:0000313" key="4">
    <source>
        <dbReference type="EMBL" id="KAK4068762.1"/>
    </source>
</evidence>
<feature type="region of interest" description="Disordered" evidence="1">
    <location>
        <begin position="296"/>
        <end position="444"/>
    </location>
</feature>
<protein>
    <submittedName>
        <fullName evidence="4">Uncharacterized protein</fullName>
    </submittedName>
</protein>
<sequence>MRLLLILPLCGLAIASAARDRYAALQIVPDGLTPRYFVDKSHPLFKREGSCGDNAHSCLDIGHGDRCCNNNSYCYKNTSDEPRCCAIGQACTSDNPCPATAVRCSVTRTVTITSTSSAATTTTSRAPVVTRTTTTVLTGCCGRACPQTSFYLCASSLGGNCCPFDSNCQAGGHCVSTKTSPPPGLTPVAEGCTTGQFRCADGNGCCNNGQACTSFAGSAYCSTATGGPTSTLVAGGDDGSGSGSSSSGGLSPGAEAGIAVGAVVGGGLVVAAAVWFYLTKRRAAAEHHVYNDASLQSGGASGAAPGEIPMTNTQLSPQAQQQRWTMVSSVTPSGAVTDAGTVRSPSSAPDPVELATDQRMEVEGSEVLSPKSGVSSMALADIRAPETTDGRFELHGSDGLWPLPSPTSPLPSPPLDSPPLPSPPLPSPPMPDHDPNSRPGHEQP</sequence>
<proteinExistence type="predicted"/>
<reference evidence="4" key="1">
    <citation type="submission" date="2023-11" db="EMBL/GenBank/DDBJ databases">
        <title>The genome sequences of three competitors of mushroom-forming fungi.</title>
        <authorList>
            <person name="Beijen E."/>
            <person name="Ohm R.A."/>
        </authorList>
    </citation>
    <scope>NUCLEOTIDE SEQUENCE</scope>
    <source>
        <strain evidence="4">CBS 100526</strain>
    </source>
</reference>
<feature type="signal peptide" evidence="3">
    <location>
        <begin position="1"/>
        <end position="17"/>
    </location>
</feature>
<dbReference type="RefSeq" id="XP_062753944.1">
    <property type="nucleotide sequence ID" value="XM_062901823.1"/>
</dbReference>